<evidence type="ECO:0000256" key="6">
    <source>
        <dbReference type="ARBA" id="ARBA00023136"/>
    </source>
</evidence>
<feature type="transmembrane region" description="Helical" evidence="8">
    <location>
        <begin position="72"/>
        <end position="93"/>
    </location>
</feature>
<gene>
    <name evidence="11" type="ORF">TeGR_g4548</name>
</gene>
<dbReference type="SUPFAM" id="SSF81321">
    <property type="entry name" value="Family A G protein-coupled receptor-like"/>
    <property type="match status" value="1"/>
</dbReference>
<proteinExistence type="inferred from homology"/>
<evidence type="ECO:0008006" key="13">
    <source>
        <dbReference type="Google" id="ProtNLM"/>
    </source>
</evidence>
<feature type="transmembrane region" description="Helical" evidence="8">
    <location>
        <begin position="114"/>
        <end position="134"/>
    </location>
</feature>
<dbReference type="SMART" id="SM00387">
    <property type="entry name" value="HATPase_c"/>
    <property type="match status" value="1"/>
</dbReference>
<dbReference type="InterPro" id="IPR005467">
    <property type="entry name" value="His_kinase_dom"/>
</dbReference>
<dbReference type="InterPro" id="IPR036890">
    <property type="entry name" value="HATPase_C_sf"/>
</dbReference>
<evidence type="ECO:0000313" key="12">
    <source>
        <dbReference type="Proteomes" id="UP001165060"/>
    </source>
</evidence>
<dbReference type="EMBL" id="BRYB01004400">
    <property type="protein sequence ID" value="GMI30367.1"/>
    <property type="molecule type" value="Genomic_DNA"/>
</dbReference>
<dbReference type="InterPro" id="IPR001789">
    <property type="entry name" value="Sig_transdc_resp-reg_receiver"/>
</dbReference>
<evidence type="ECO:0000256" key="3">
    <source>
        <dbReference type="ARBA" id="ARBA00022553"/>
    </source>
</evidence>
<evidence type="ECO:0000256" key="4">
    <source>
        <dbReference type="ARBA" id="ARBA00022692"/>
    </source>
</evidence>
<evidence type="ECO:0000256" key="8">
    <source>
        <dbReference type="SAM" id="Phobius"/>
    </source>
</evidence>
<comment type="caution">
    <text evidence="11">The sequence shown here is derived from an EMBL/GenBank/DDBJ whole genome shotgun (WGS) entry which is preliminary data.</text>
</comment>
<dbReference type="InterPro" id="IPR004358">
    <property type="entry name" value="Sig_transdc_His_kin-like_C"/>
</dbReference>
<keyword evidence="5 8" id="KW-1133">Transmembrane helix</keyword>
<dbReference type="InterPro" id="IPR003594">
    <property type="entry name" value="HATPase_dom"/>
</dbReference>
<dbReference type="Pfam" id="PF01036">
    <property type="entry name" value="Bac_rhodopsin"/>
    <property type="match status" value="1"/>
</dbReference>
<feature type="modified residue" description="4-aspartylphosphate" evidence="7">
    <location>
        <position position="715"/>
    </location>
</feature>
<feature type="transmembrane region" description="Helical" evidence="8">
    <location>
        <begin position="12"/>
        <end position="29"/>
    </location>
</feature>
<dbReference type="PROSITE" id="PS50109">
    <property type="entry name" value="HIS_KIN"/>
    <property type="match status" value="1"/>
</dbReference>
<dbReference type="PROSITE" id="PS50110">
    <property type="entry name" value="RESPONSE_REGULATORY"/>
    <property type="match status" value="1"/>
</dbReference>
<protein>
    <recommendedName>
        <fullName evidence="13">Histidine kinase</fullName>
    </recommendedName>
</protein>
<accession>A0ABQ6MPT4</accession>
<reference evidence="11 12" key="1">
    <citation type="journal article" date="2023" name="Commun. Biol.">
        <title>Genome analysis of Parmales, the sister group of diatoms, reveals the evolutionary specialization of diatoms from phago-mixotrophs to photoautotrophs.</title>
        <authorList>
            <person name="Ban H."/>
            <person name="Sato S."/>
            <person name="Yoshikawa S."/>
            <person name="Yamada K."/>
            <person name="Nakamura Y."/>
            <person name="Ichinomiya M."/>
            <person name="Sato N."/>
            <person name="Blanc-Mathieu R."/>
            <person name="Endo H."/>
            <person name="Kuwata A."/>
            <person name="Ogata H."/>
        </authorList>
    </citation>
    <scope>NUCLEOTIDE SEQUENCE [LARGE SCALE GENOMIC DNA]</scope>
</reference>
<evidence type="ECO:0000259" key="10">
    <source>
        <dbReference type="PROSITE" id="PS50110"/>
    </source>
</evidence>
<evidence type="ECO:0000259" key="9">
    <source>
        <dbReference type="PROSITE" id="PS50109"/>
    </source>
</evidence>
<evidence type="ECO:0000256" key="1">
    <source>
        <dbReference type="ARBA" id="ARBA00004141"/>
    </source>
</evidence>
<comment type="subcellular location">
    <subcellularLocation>
        <location evidence="1">Membrane</location>
        <topology evidence="1">Multi-pass membrane protein</topology>
    </subcellularLocation>
</comment>
<feature type="transmembrane region" description="Helical" evidence="8">
    <location>
        <begin position="196"/>
        <end position="215"/>
    </location>
</feature>
<dbReference type="InterPro" id="IPR001425">
    <property type="entry name" value="Arc/bac/fun_rhodopsins"/>
</dbReference>
<dbReference type="Proteomes" id="UP001165060">
    <property type="component" value="Unassembled WGS sequence"/>
</dbReference>
<evidence type="ECO:0000313" key="11">
    <source>
        <dbReference type="EMBL" id="GMI30367.1"/>
    </source>
</evidence>
<evidence type="ECO:0000256" key="5">
    <source>
        <dbReference type="ARBA" id="ARBA00022989"/>
    </source>
</evidence>
<dbReference type="SMART" id="SM00388">
    <property type="entry name" value="HisKA"/>
    <property type="match status" value="1"/>
</dbReference>
<keyword evidence="3 7" id="KW-0597">Phosphoprotein</keyword>
<dbReference type="Gene3D" id="3.40.50.2300">
    <property type="match status" value="1"/>
</dbReference>
<evidence type="ECO:0000256" key="2">
    <source>
        <dbReference type="ARBA" id="ARBA00008130"/>
    </source>
</evidence>
<dbReference type="SUPFAM" id="SSF55874">
    <property type="entry name" value="ATPase domain of HSP90 chaperone/DNA topoisomerase II/histidine kinase"/>
    <property type="match status" value="1"/>
</dbReference>
<dbReference type="PRINTS" id="PR00344">
    <property type="entry name" value="BCTRLSENSOR"/>
</dbReference>
<evidence type="ECO:0000256" key="7">
    <source>
        <dbReference type="PROSITE-ProRule" id="PRU00169"/>
    </source>
</evidence>
<organism evidence="11 12">
    <name type="scientific">Tetraparma gracilis</name>
    <dbReference type="NCBI Taxonomy" id="2962635"/>
    <lineage>
        <taxon>Eukaryota</taxon>
        <taxon>Sar</taxon>
        <taxon>Stramenopiles</taxon>
        <taxon>Ochrophyta</taxon>
        <taxon>Bolidophyceae</taxon>
        <taxon>Parmales</taxon>
        <taxon>Triparmaceae</taxon>
        <taxon>Tetraparma</taxon>
    </lineage>
</organism>
<dbReference type="CDD" id="cd00082">
    <property type="entry name" value="HisKA"/>
    <property type="match status" value="1"/>
</dbReference>
<dbReference type="SUPFAM" id="SSF52172">
    <property type="entry name" value="CheY-like"/>
    <property type="match status" value="1"/>
</dbReference>
<sequence length="797" mass="87790">MSTPPEDTITRCVLVSAVTFSSTLVNILLNMDYFVSTYPSILTNPSWPAPDQTCSGDTCEPSPRSFDSSSGTYIFCSAFFFCGLMFHFVRSVFSLEQQDDKKTASYFDRARGQMDAYFLTCFHIHYCASLQYYMYFMSSTGAMPVLGFPSPFRITLGAATSVVPVVRYMTWYNTLPCMCGIPLCLANCNTHEIVKVLGYGMFTIVSGWIAVGGAFEPLFDNSATLRTAWSVLFACGSECCLLGCCVNLHKFMLRTSSMLDAKTSEAAVSVERLPSTSSLPRISKSIGIIWHSFPFVACVVEFGDYFFGADIDGHFLEAVLYGAADVTAKCFCTFAVMMSSFIVGEYATSIVDREKQMAFDMKVKMEEAFVAFVFHEMRNPFNGMAGHIECAESSFEQLQTAIKDKDATTTSQVMKEIKSDLVSLDAAKTHMSSILNRALDLVRSDVGLSVVSQTLSLRTVCKEVMSLAADSRLSSTVEDLRDNAATDGPTLFRGDGLRLKQVLLNLCSNALNHTELAPSDYVKLHVRIENGSKSSKDKEALVHFEVTDSGCGIPKENINNIFTNLFSTRVVKGGIGLGLTISQRLVIAMSGAKSKIQVASPWPPGSDRGSKFDFALRMESVPDDEREVAIGKADIPKGKKAASAFGGKKLDLPKHIRMLVVDDMEMNRKVVIRKLSTLKPFKELEWSFTQAKNGEEALKVLEDEGLDKFDVVWMDEILSLTGGIMLGSETIRIIRGREERKRGRKRSVVVSSTGNTTEKDCALYLDAGADFVAAKPTPGAEELAELFRAAFRKRGYN</sequence>
<feature type="transmembrane region" description="Helical" evidence="8">
    <location>
        <begin position="154"/>
        <end position="175"/>
    </location>
</feature>
<dbReference type="Gene3D" id="3.30.565.10">
    <property type="entry name" value="Histidine kinase-like ATPase, C-terminal domain"/>
    <property type="match status" value="1"/>
</dbReference>
<dbReference type="PANTHER" id="PTHR43719">
    <property type="entry name" value="TWO-COMPONENT HISTIDINE KINASE"/>
    <property type="match status" value="1"/>
</dbReference>
<dbReference type="Gene3D" id="1.10.287.130">
    <property type="match status" value="1"/>
</dbReference>
<name>A0ABQ6MPT4_9STRA</name>
<comment type="similarity">
    <text evidence="2">Belongs to the archaeal/bacterial/fungal opsin family.</text>
</comment>
<dbReference type="PANTHER" id="PTHR43719:SF28">
    <property type="entry name" value="PEROXIDE STRESS-ACTIVATED HISTIDINE KINASE MAK1-RELATED"/>
    <property type="match status" value="1"/>
</dbReference>
<dbReference type="Pfam" id="PF02518">
    <property type="entry name" value="HATPase_c"/>
    <property type="match status" value="1"/>
</dbReference>
<keyword evidence="6 8" id="KW-0472">Membrane</keyword>
<dbReference type="Gene3D" id="1.20.1070.10">
    <property type="entry name" value="Rhodopsin 7-helix transmembrane proteins"/>
    <property type="match status" value="1"/>
</dbReference>
<feature type="domain" description="Response regulatory" evidence="10">
    <location>
        <begin position="657"/>
        <end position="790"/>
    </location>
</feature>
<keyword evidence="12" id="KW-1185">Reference proteome</keyword>
<dbReference type="InterPro" id="IPR003661">
    <property type="entry name" value="HisK_dim/P_dom"/>
</dbReference>
<feature type="domain" description="Histidine kinase" evidence="9">
    <location>
        <begin position="372"/>
        <end position="620"/>
    </location>
</feature>
<dbReference type="InterPro" id="IPR011006">
    <property type="entry name" value="CheY-like_superfamily"/>
</dbReference>
<dbReference type="InterPro" id="IPR050956">
    <property type="entry name" value="2C_system_His_kinase"/>
</dbReference>
<keyword evidence="4 8" id="KW-0812">Transmembrane</keyword>